<keyword evidence="1" id="KW-1133">Transmembrane helix</keyword>
<feature type="non-terminal residue" evidence="2">
    <location>
        <position position="216"/>
    </location>
</feature>
<feature type="non-terminal residue" evidence="2">
    <location>
        <position position="1"/>
    </location>
</feature>
<evidence type="ECO:0008006" key="4">
    <source>
        <dbReference type="Google" id="ProtNLM"/>
    </source>
</evidence>
<keyword evidence="1" id="KW-0812">Transmembrane</keyword>
<evidence type="ECO:0000313" key="3">
    <source>
        <dbReference type="Proteomes" id="UP001432322"/>
    </source>
</evidence>
<keyword evidence="1" id="KW-0472">Membrane</keyword>
<comment type="caution">
    <text evidence="2">The sequence shown here is derived from an EMBL/GenBank/DDBJ whole genome shotgun (WGS) entry which is preliminary data.</text>
</comment>
<name>A0AAV5VWF5_9BILA</name>
<dbReference type="Proteomes" id="UP001432322">
    <property type="component" value="Unassembled WGS sequence"/>
</dbReference>
<proteinExistence type="predicted"/>
<organism evidence="2 3">
    <name type="scientific">Pristionchus fissidentatus</name>
    <dbReference type="NCBI Taxonomy" id="1538716"/>
    <lineage>
        <taxon>Eukaryota</taxon>
        <taxon>Metazoa</taxon>
        <taxon>Ecdysozoa</taxon>
        <taxon>Nematoda</taxon>
        <taxon>Chromadorea</taxon>
        <taxon>Rhabditida</taxon>
        <taxon>Rhabditina</taxon>
        <taxon>Diplogasteromorpha</taxon>
        <taxon>Diplogasteroidea</taxon>
        <taxon>Neodiplogasteridae</taxon>
        <taxon>Pristionchus</taxon>
    </lineage>
</organism>
<evidence type="ECO:0000256" key="1">
    <source>
        <dbReference type="SAM" id="Phobius"/>
    </source>
</evidence>
<dbReference type="AlphaFoldDB" id="A0AAV5VWF5"/>
<feature type="transmembrane region" description="Helical" evidence="1">
    <location>
        <begin position="190"/>
        <end position="212"/>
    </location>
</feature>
<accession>A0AAV5VWF5</accession>
<protein>
    <recommendedName>
        <fullName evidence="4">Ion channel</fullName>
    </recommendedName>
</protein>
<gene>
    <name evidence="2" type="ORF">PFISCL1PPCAC_14163</name>
</gene>
<evidence type="ECO:0000313" key="2">
    <source>
        <dbReference type="EMBL" id="GMT22866.1"/>
    </source>
</evidence>
<reference evidence="2" key="1">
    <citation type="submission" date="2023-10" db="EMBL/GenBank/DDBJ databases">
        <title>Genome assembly of Pristionchus species.</title>
        <authorList>
            <person name="Yoshida K."/>
            <person name="Sommer R.J."/>
        </authorList>
    </citation>
    <scope>NUCLEOTIDE SEQUENCE</scope>
    <source>
        <strain evidence="2">RS5133</strain>
    </source>
</reference>
<sequence>LRSFASMIDQMKSGARKIVLNKGDSYFTDEEVPAFLGSRSSELLGDTVDDCFDLVCDDSSRVGLFYQTDIVSYYTDKKMTDRCRLSESVIFSLKEMNIFGQSTGVDWLTQSIQSGDPYHYLLSRSQSRRTIEKINFVLLSVFTQDNLNNLILRRSLDAKDVISAARQQQYLLDSTQLPPFTSISFTQIEIPLILLGVGLIISVFGFVVELLWARCR</sequence>
<keyword evidence="3" id="KW-1185">Reference proteome</keyword>
<dbReference type="EMBL" id="BTSY01000004">
    <property type="protein sequence ID" value="GMT22866.1"/>
    <property type="molecule type" value="Genomic_DNA"/>
</dbReference>